<proteinExistence type="predicted"/>
<dbReference type="RefSeq" id="WP_307160372.1">
    <property type="nucleotide sequence ID" value="NZ_JAUSWH010000028.1"/>
</dbReference>
<name>A0ABU0IJC8_9HYPH</name>
<keyword evidence="2" id="KW-1185">Reference proteome</keyword>
<gene>
    <name evidence="1" type="ORF">QO005_004636</name>
</gene>
<protein>
    <submittedName>
        <fullName evidence="1">Uncharacterized protein</fullName>
    </submittedName>
</protein>
<reference evidence="1 2" key="1">
    <citation type="submission" date="2023-07" db="EMBL/GenBank/DDBJ databases">
        <title>Genomic Encyclopedia of Type Strains, Phase IV (KMG-IV): sequencing the most valuable type-strain genomes for metagenomic binning, comparative biology and taxonomic classification.</title>
        <authorList>
            <person name="Goeker M."/>
        </authorList>
    </citation>
    <scope>NUCLEOTIDE SEQUENCE [LARGE SCALE GENOMIC DNA]</scope>
    <source>
        <strain evidence="1 2">DSM 100301</strain>
    </source>
</reference>
<dbReference type="EMBL" id="JAUSWH010000028">
    <property type="protein sequence ID" value="MDQ0458276.1"/>
    <property type="molecule type" value="Genomic_DNA"/>
</dbReference>
<organism evidence="1 2">
    <name type="scientific">Rhizobium paknamense</name>
    <dbReference type="NCBI Taxonomy" id="1206817"/>
    <lineage>
        <taxon>Bacteria</taxon>
        <taxon>Pseudomonadati</taxon>
        <taxon>Pseudomonadota</taxon>
        <taxon>Alphaproteobacteria</taxon>
        <taxon>Hyphomicrobiales</taxon>
        <taxon>Rhizobiaceae</taxon>
        <taxon>Rhizobium/Agrobacterium group</taxon>
        <taxon>Rhizobium</taxon>
    </lineage>
</organism>
<accession>A0ABU0IJC8</accession>
<comment type="caution">
    <text evidence="1">The sequence shown here is derived from an EMBL/GenBank/DDBJ whole genome shotgun (WGS) entry which is preliminary data.</text>
</comment>
<evidence type="ECO:0000313" key="2">
    <source>
        <dbReference type="Proteomes" id="UP001235269"/>
    </source>
</evidence>
<dbReference type="Proteomes" id="UP001235269">
    <property type="component" value="Unassembled WGS sequence"/>
</dbReference>
<evidence type="ECO:0000313" key="1">
    <source>
        <dbReference type="EMBL" id="MDQ0458276.1"/>
    </source>
</evidence>
<sequence>MTEDQIPDFVEDILATGCPIDAIGDDLYVLGELDVPEQDVERVSREVHAISLRYGERDHLRREICAYLFSIGRFYDLKQETYH</sequence>